<sequence length="52" mass="5519">MVKSADTCHGNMALNSSGRPSHELYDIPVAATFNAHRASAVATCSVWARGCR</sequence>
<gene>
    <name evidence="1" type="ORF">DPMN_025964</name>
</gene>
<dbReference type="Proteomes" id="UP000828390">
    <property type="component" value="Unassembled WGS sequence"/>
</dbReference>
<protein>
    <submittedName>
        <fullName evidence="1">Uncharacterized protein</fullName>
    </submittedName>
</protein>
<reference evidence="1" key="1">
    <citation type="journal article" date="2019" name="bioRxiv">
        <title>The Genome of the Zebra Mussel, Dreissena polymorpha: A Resource for Invasive Species Research.</title>
        <authorList>
            <person name="McCartney M.A."/>
            <person name="Auch B."/>
            <person name="Kono T."/>
            <person name="Mallez S."/>
            <person name="Zhang Y."/>
            <person name="Obille A."/>
            <person name="Becker A."/>
            <person name="Abrahante J.E."/>
            <person name="Garbe J."/>
            <person name="Badalamenti J.P."/>
            <person name="Herman A."/>
            <person name="Mangelson H."/>
            <person name="Liachko I."/>
            <person name="Sullivan S."/>
            <person name="Sone E.D."/>
            <person name="Koren S."/>
            <person name="Silverstein K.A.T."/>
            <person name="Beckman K.B."/>
            <person name="Gohl D.M."/>
        </authorList>
    </citation>
    <scope>NUCLEOTIDE SEQUENCE</scope>
    <source>
        <strain evidence="1">Duluth1</strain>
        <tissue evidence="1">Whole animal</tissue>
    </source>
</reference>
<accession>A0A9D4LQR0</accession>
<reference evidence="1" key="2">
    <citation type="submission" date="2020-11" db="EMBL/GenBank/DDBJ databases">
        <authorList>
            <person name="McCartney M.A."/>
            <person name="Auch B."/>
            <person name="Kono T."/>
            <person name="Mallez S."/>
            <person name="Becker A."/>
            <person name="Gohl D.M."/>
            <person name="Silverstein K.A.T."/>
            <person name="Koren S."/>
            <person name="Bechman K.B."/>
            <person name="Herman A."/>
            <person name="Abrahante J.E."/>
            <person name="Garbe J."/>
        </authorList>
    </citation>
    <scope>NUCLEOTIDE SEQUENCE</scope>
    <source>
        <strain evidence="1">Duluth1</strain>
        <tissue evidence="1">Whole animal</tissue>
    </source>
</reference>
<evidence type="ECO:0000313" key="2">
    <source>
        <dbReference type="Proteomes" id="UP000828390"/>
    </source>
</evidence>
<evidence type="ECO:0000313" key="1">
    <source>
        <dbReference type="EMBL" id="KAH3862988.1"/>
    </source>
</evidence>
<dbReference type="AlphaFoldDB" id="A0A9D4LQR0"/>
<dbReference type="EMBL" id="JAIWYP010000002">
    <property type="protein sequence ID" value="KAH3862988.1"/>
    <property type="molecule type" value="Genomic_DNA"/>
</dbReference>
<name>A0A9D4LQR0_DREPO</name>
<comment type="caution">
    <text evidence="1">The sequence shown here is derived from an EMBL/GenBank/DDBJ whole genome shotgun (WGS) entry which is preliminary data.</text>
</comment>
<proteinExistence type="predicted"/>
<keyword evidence="2" id="KW-1185">Reference proteome</keyword>
<organism evidence="1 2">
    <name type="scientific">Dreissena polymorpha</name>
    <name type="common">Zebra mussel</name>
    <name type="synonym">Mytilus polymorpha</name>
    <dbReference type="NCBI Taxonomy" id="45954"/>
    <lineage>
        <taxon>Eukaryota</taxon>
        <taxon>Metazoa</taxon>
        <taxon>Spiralia</taxon>
        <taxon>Lophotrochozoa</taxon>
        <taxon>Mollusca</taxon>
        <taxon>Bivalvia</taxon>
        <taxon>Autobranchia</taxon>
        <taxon>Heteroconchia</taxon>
        <taxon>Euheterodonta</taxon>
        <taxon>Imparidentia</taxon>
        <taxon>Neoheterodontei</taxon>
        <taxon>Myida</taxon>
        <taxon>Dreissenoidea</taxon>
        <taxon>Dreissenidae</taxon>
        <taxon>Dreissena</taxon>
    </lineage>
</organism>